<gene>
    <name evidence="7" type="primary">HELZ2_12</name>
    <name evidence="7" type="ORF">OS493_023638</name>
</gene>
<dbReference type="EMBL" id="MU826367">
    <property type="protein sequence ID" value="KAJ7378383.1"/>
    <property type="molecule type" value="Genomic_DNA"/>
</dbReference>
<accession>A0A9W9ZCY8</accession>
<keyword evidence="7" id="KW-0067">ATP-binding</keyword>
<feature type="region of interest" description="Disordered" evidence="5">
    <location>
        <begin position="396"/>
        <end position="415"/>
    </location>
</feature>
<feature type="compositionally biased region" description="Basic and acidic residues" evidence="5">
    <location>
        <begin position="67"/>
        <end position="81"/>
    </location>
</feature>
<keyword evidence="2 4" id="KW-0863">Zinc-finger</keyword>
<name>A0A9W9ZCY8_9CNID</name>
<dbReference type="GO" id="GO:0004386">
    <property type="term" value="F:helicase activity"/>
    <property type="evidence" value="ECO:0007669"/>
    <property type="project" value="UniProtKB-KW"/>
</dbReference>
<evidence type="ECO:0000256" key="5">
    <source>
        <dbReference type="SAM" id="MobiDB-lite"/>
    </source>
</evidence>
<sequence>MDGAKSLPSFDVKAALDATSGSRRETSDKQTKVQAVVGPAHAGARPKQRKVNDSSRSTKENNCAIKQHKDVGRNKNDKGFNERTSPSTPPFPIDMTPSWGFNSHCGGSAEQGVEVEDWASVPDDSFDSDCGASNADQTADTSSKPEDEWTLVTSKVNKPKPVAENTLQQNRNVSHGTGLFQDASTRRNINGFQEPKWRRSSKKERQFMRSYPKELNSKVPFQLCWHFSNGFKCQRSPCTFAHGEEELKFWTSERHKHLASGPQHENEFDNIQRPQERIQGSLTIRDTRTKTPRPPPTGVYHGNFQLCKWWKSGRVCRYGRGCTYAHGNAELRLWMDYKKENQEKRSEEEFCPYYAHGDDERTSWIGNKKENQEIRGEEEYCTYAQGEDERTSWMGNKKEKREITGEEESSYQKTENNADIARSEMVYSLPGVEASCNKPAAVKIFIQGDDTRRHIFDWVFTVTFEISEVGKLCQIDLLHRYHDCYRLTEVKGFFNNIEAFSRVPTERWSYKIPSVIDMKEGQMKVVVSLSFQTSKLNQTFTQCLRFDFGKKPYLLQGLNVDVASEEALDRISATRQQLKLDPSVWTEGSVDVVPSPETAEMSCQDSLLLEKYKLPERIENVVSAQIVDGNMTVGSYQRVMHQLLFTEELFMKNAISRFVLQNVPLHCQRSIINERAGLISAASCCCELFGILRFQENESLQPDDAAGRLLIRNVQSVWLKLPVVGSSSQKVYEAHVQKVESEYVTFKAVLSDVFRPGID</sequence>
<protein>
    <submittedName>
        <fullName evidence="7">Helicase</fullName>
    </submittedName>
</protein>
<evidence type="ECO:0000256" key="3">
    <source>
        <dbReference type="ARBA" id="ARBA00022833"/>
    </source>
</evidence>
<organism evidence="7 8">
    <name type="scientific">Desmophyllum pertusum</name>
    <dbReference type="NCBI Taxonomy" id="174260"/>
    <lineage>
        <taxon>Eukaryota</taxon>
        <taxon>Metazoa</taxon>
        <taxon>Cnidaria</taxon>
        <taxon>Anthozoa</taxon>
        <taxon>Hexacorallia</taxon>
        <taxon>Scleractinia</taxon>
        <taxon>Caryophylliina</taxon>
        <taxon>Caryophylliidae</taxon>
        <taxon>Desmophyllum</taxon>
    </lineage>
</organism>
<feature type="compositionally biased region" description="Basic and acidic residues" evidence="5">
    <location>
        <begin position="50"/>
        <end position="59"/>
    </location>
</feature>
<evidence type="ECO:0000256" key="1">
    <source>
        <dbReference type="ARBA" id="ARBA00022723"/>
    </source>
</evidence>
<dbReference type="SUPFAM" id="SSF90229">
    <property type="entry name" value="CCCH zinc finger"/>
    <property type="match status" value="1"/>
</dbReference>
<feature type="zinc finger region" description="C3H1-type" evidence="4">
    <location>
        <begin position="218"/>
        <end position="245"/>
    </location>
</feature>
<dbReference type="SMART" id="SM00356">
    <property type="entry name" value="ZnF_C3H1"/>
    <property type="match status" value="2"/>
</dbReference>
<dbReference type="GO" id="GO:0008270">
    <property type="term" value="F:zinc ion binding"/>
    <property type="evidence" value="ECO:0007669"/>
    <property type="project" value="UniProtKB-KW"/>
</dbReference>
<evidence type="ECO:0000313" key="8">
    <source>
        <dbReference type="Proteomes" id="UP001163046"/>
    </source>
</evidence>
<dbReference type="OrthoDB" id="433738at2759"/>
<comment type="caution">
    <text evidence="7">The sequence shown here is derived from an EMBL/GenBank/DDBJ whole genome shotgun (WGS) entry which is preliminary data.</text>
</comment>
<reference evidence="7" key="1">
    <citation type="submission" date="2023-01" db="EMBL/GenBank/DDBJ databases">
        <title>Genome assembly of the deep-sea coral Lophelia pertusa.</title>
        <authorList>
            <person name="Herrera S."/>
            <person name="Cordes E."/>
        </authorList>
    </citation>
    <scope>NUCLEOTIDE SEQUENCE</scope>
    <source>
        <strain evidence="7">USNM1676648</strain>
        <tissue evidence="7">Polyp</tissue>
    </source>
</reference>
<dbReference type="PROSITE" id="PS50103">
    <property type="entry name" value="ZF_C3H1"/>
    <property type="match status" value="2"/>
</dbReference>
<dbReference type="InterPro" id="IPR036855">
    <property type="entry name" value="Znf_CCCH_sf"/>
</dbReference>
<dbReference type="Proteomes" id="UP001163046">
    <property type="component" value="Unassembled WGS sequence"/>
</dbReference>
<proteinExistence type="predicted"/>
<keyword evidence="7" id="KW-0547">Nucleotide-binding</keyword>
<feature type="zinc finger region" description="C3H1-type" evidence="4">
    <location>
        <begin position="302"/>
        <end position="329"/>
    </location>
</feature>
<feature type="region of interest" description="Disordered" evidence="5">
    <location>
        <begin position="1"/>
        <end position="149"/>
    </location>
</feature>
<dbReference type="InterPro" id="IPR000571">
    <property type="entry name" value="Znf_CCCH"/>
</dbReference>
<keyword evidence="7" id="KW-0378">Hydrolase</keyword>
<keyword evidence="7" id="KW-0347">Helicase</keyword>
<keyword evidence="8" id="KW-1185">Reference proteome</keyword>
<keyword evidence="3 4" id="KW-0862">Zinc</keyword>
<evidence type="ECO:0000256" key="2">
    <source>
        <dbReference type="ARBA" id="ARBA00022771"/>
    </source>
</evidence>
<dbReference type="Gene3D" id="4.10.1000.10">
    <property type="entry name" value="Zinc finger, CCCH-type"/>
    <property type="match status" value="1"/>
</dbReference>
<feature type="domain" description="C3H1-type" evidence="6">
    <location>
        <begin position="302"/>
        <end position="329"/>
    </location>
</feature>
<feature type="domain" description="C3H1-type" evidence="6">
    <location>
        <begin position="218"/>
        <end position="245"/>
    </location>
</feature>
<keyword evidence="1 4" id="KW-0479">Metal-binding</keyword>
<dbReference type="AlphaFoldDB" id="A0A9W9ZCY8"/>
<feature type="compositionally biased region" description="Basic and acidic residues" evidence="5">
    <location>
        <begin position="22"/>
        <end position="31"/>
    </location>
</feature>
<evidence type="ECO:0000259" key="6">
    <source>
        <dbReference type="PROSITE" id="PS50103"/>
    </source>
</evidence>
<evidence type="ECO:0000256" key="4">
    <source>
        <dbReference type="PROSITE-ProRule" id="PRU00723"/>
    </source>
</evidence>
<evidence type="ECO:0000313" key="7">
    <source>
        <dbReference type="EMBL" id="KAJ7378383.1"/>
    </source>
</evidence>